<dbReference type="Pfam" id="PF04085">
    <property type="entry name" value="MreC"/>
    <property type="match status" value="1"/>
</dbReference>
<evidence type="ECO:0000259" key="6">
    <source>
        <dbReference type="Pfam" id="PF04085"/>
    </source>
</evidence>
<dbReference type="InterPro" id="IPR055342">
    <property type="entry name" value="MreC_beta-barrel_core"/>
</dbReference>
<dbReference type="AlphaFoldDB" id="G8LY57"/>
<dbReference type="EMBL" id="CP003065">
    <property type="protein sequence ID" value="AEV67788.1"/>
    <property type="molecule type" value="Genomic_DNA"/>
</dbReference>
<dbReference type="PANTHER" id="PTHR34138">
    <property type="entry name" value="CELL SHAPE-DETERMINING PROTEIN MREC"/>
    <property type="match status" value="1"/>
</dbReference>
<dbReference type="NCBIfam" id="TIGR00219">
    <property type="entry name" value="mreC"/>
    <property type="match status" value="1"/>
</dbReference>
<dbReference type="PIRSF" id="PIRSF038471">
    <property type="entry name" value="MreC"/>
    <property type="match status" value="1"/>
</dbReference>
<dbReference type="PANTHER" id="PTHR34138:SF1">
    <property type="entry name" value="CELL SHAPE-DETERMINING PROTEIN MREC"/>
    <property type="match status" value="1"/>
</dbReference>
<dbReference type="Gene3D" id="2.40.10.340">
    <property type="entry name" value="Rod shape-determining protein MreC, domain 1"/>
    <property type="match status" value="1"/>
</dbReference>
<dbReference type="STRING" id="720554.Clocl_1113"/>
<reference evidence="7 8" key="2">
    <citation type="journal article" date="2012" name="Stand. Genomic Sci.">
        <title>Complete Genome Sequence of Clostridium clariflavum DSM 19732.</title>
        <authorList>
            <person name="Izquierdo J.A."/>
            <person name="Goodwin L."/>
            <person name="Davenport K.W."/>
            <person name="Teshima H."/>
            <person name="Bruce D."/>
            <person name="Detter C."/>
            <person name="Tapia R."/>
            <person name="Han S."/>
            <person name="Land M."/>
            <person name="Hauser L."/>
            <person name="Jeffries C.D."/>
            <person name="Han J."/>
            <person name="Pitluck S."/>
            <person name="Nolan M."/>
            <person name="Chen A."/>
            <person name="Huntemann M."/>
            <person name="Mavromatis K."/>
            <person name="Mikhailova N."/>
            <person name="Liolios K."/>
            <person name="Woyke T."/>
            <person name="Lynd L.R."/>
        </authorList>
    </citation>
    <scope>NUCLEOTIDE SEQUENCE [LARGE SCALE GENOMIC DNA]</scope>
    <source>
        <strain evidence="8">DSM 19732 / NBRC 101661 / EBR45</strain>
    </source>
</reference>
<dbReference type="Gene3D" id="2.40.10.350">
    <property type="entry name" value="Rod shape-determining protein MreC, domain 2"/>
    <property type="match status" value="1"/>
</dbReference>
<evidence type="ECO:0000256" key="4">
    <source>
        <dbReference type="ARBA" id="ARBA00032089"/>
    </source>
</evidence>
<name>G8LY57_ACECE</name>
<dbReference type="Proteomes" id="UP000005435">
    <property type="component" value="Chromosome"/>
</dbReference>
<dbReference type="GO" id="GO:0005886">
    <property type="term" value="C:plasma membrane"/>
    <property type="evidence" value="ECO:0007669"/>
    <property type="project" value="TreeGrafter"/>
</dbReference>
<dbReference type="KEGG" id="ccl:Clocl_1113"/>
<comment type="similarity">
    <text evidence="1 5">Belongs to the MreC family.</text>
</comment>
<keyword evidence="8" id="KW-1185">Reference proteome</keyword>
<protein>
    <recommendedName>
        <fullName evidence="2 5">Cell shape-determining protein MreC</fullName>
    </recommendedName>
    <alternativeName>
        <fullName evidence="4 5">Cell shape protein MreC</fullName>
    </alternativeName>
</protein>
<dbReference type="RefSeq" id="WP_014254406.1">
    <property type="nucleotide sequence ID" value="NC_016627.1"/>
</dbReference>
<keyword evidence="3 5" id="KW-0133">Cell shape</keyword>
<evidence type="ECO:0000256" key="3">
    <source>
        <dbReference type="ARBA" id="ARBA00022960"/>
    </source>
</evidence>
<dbReference type="GO" id="GO:0008360">
    <property type="term" value="P:regulation of cell shape"/>
    <property type="evidence" value="ECO:0007669"/>
    <property type="project" value="UniProtKB-KW"/>
</dbReference>
<evidence type="ECO:0000313" key="7">
    <source>
        <dbReference type="EMBL" id="AEV67788.1"/>
    </source>
</evidence>
<reference evidence="8" key="1">
    <citation type="submission" date="2011-12" db="EMBL/GenBank/DDBJ databases">
        <title>Complete sequence of Clostridium clariflavum DSM 19732.</title>
        <authorList>
            <consortium name="US DOE Joint Genome Institute"/>
            <person name="Lucas S."/>
            <person name="Han J."/>
            <person name="Lapidus A."/>
            <person name="Cheng J.-F."/>
            <person name="Goodwin L."/>
            <person name="Pitluck S."/>
            <person name="Peters L."/>
            <person name="Teshima H."/>
            <person name="Detter J.C."/>
            <person name="Han C."/>
            <person name="Tapia R."/>
            <person name="Land M."/>
            <person name="Hauser L."/>
            <person name="Kyrpides N."/>
            <person name="Ivanova N."/>
            <person name="Pagani I."/>
            <person name="Kitzmiller T."/>
            <person name="Lynd L."/>
            <person name="Izquierdo J."/>
            <person name="Woyke T."/>
        </authorList>
    </citation>
    <scope>NUCLEOTIDE SEQUENCE [LARGE SCALE GENOMIC DNA]</scope>
    <source>
        <strain evidence="8">DSM 19732 / NBRC 101661 / EBR45</strain>
    </source>
</reference>
<dbReference type="InterPro" id="IPR042177">
    <property type="entry name" value="Cell/Rod_1"/>
</dbReference>
<organism evidence="7 8">
    <name type="scientific">Acetivibrio clariflavus (strain DSM 19732 / NBRC 101661 / EBR45)</name>
    <name type="common">Clostridium clariflavum</name>
    <dbReference type="NCBI Taxonomy" id="720554"/>
    <lineage>
        <taxon>Bacteria</taxon>
        <taxon>Bacillati</taxon>
        <taxon>Bacillota</taxon>
        <taxon>Clostridia</taxon>
        <taxon>Eubacteriales</taxon>
        <taxon>Oscillospiraceae</taxon>
        <taxon>Acetivibrio</taxon>
    </lineage>
</organism>
<proteinExistence type="inferred from homology"/>
<evidence type="ECO:0000256" key="5">
    <source>
        <dbReference type="PIRNR" id="PIRNR038471"/>
    </source>
</evidence>
<accession>G8LY57</accession>
<gene>
    <name evidence="7" type="ordered locus">Clocl_1113</name>
</gene>
<evidence type="ECO:0000313" key="8">
    <source>
        <dbReference type="Proteomes" id="UP000005435"/>
    </source>
</evidence>
<evidence type="ECO:0000256" key="1">
    <source>
        <dbReference type="ARBA" id="ARBA00009369"/>
    </source>
</evidence>
<evidence type="ECO:0000256" key="2">
    <source>
        <dbReference type="ARBA" id="ARBA00013855"/>
    </source>
</evidence>
<feature type="domain" description="Rod shape-determining protein MreC beta-barrel core" evidence="6">
    <location>
        <begin position="122"/>
        <end position="272"/>
    </location>
</feature>
<comment type="function">
    <text evidence="5">Involved in formation and maintenance of cell shape.</text>
</comment>
<dbReference type="InterPro" id="IPR042175">
    <property type="entry name" value="Cell/Rod_MreC_2"/>
</dbReference>
<dbReference type="InterPro" id="IPR007221">
    <property type="entry name" value="MreC"/>
</dbReference>
<dbReference type="eggNOG" id="COG1792">
    <property type="taxonomic scope" value="Bacteria"/>
</dbReference>
<dbReference type="HOGENOM" id="CLU_042663_1_2_9"/>
<sequence length="286" mass="32492" precursor="true">MLRLFKNKIFILVSITIILLIVMGLSSIQNGKINYVGDIFSTILSPFQRFINYSDKKINDFFAHFEDIDKLRKENEVLKQKVYELVYENEKLIDLKIKNEELRRALDIKDQYSTMDMVGANIIAKDMGNWFDIFTIDRGTKDGIEIDYPVVTSNGLVGRVMQTDLFTSKVISIIDEDSSISARLSKTSDLVVVKGDRKLKDQGLCIMNYIPADADVSAGDRVETSGVGGIYPKGILIGTVREVRQRTNELDRYAIIEPVVDFKRLEEVFILKPKTINNNETSEGSK</sequence>